<proteinExistence type="predicted"/>
<accession>A0A9X2NJ26</accession>
<dbReference type="Proteomes" id="UP001144096">
    <property type="component" value="Unassembled WGS sequence"/>
</dbReference>
<evidence type="ECO:0000259" key="1">
    <source>
        <dbReference type="Pfam" id="PF13460"/>
    </source>
</evidence>
<feature type="domain" description="NAD(P)-binding" evidence="1">
    <location>
        <begin position="7"/>
        <end position="176"/>
    </location>
</feature>
<dbReference type="Pfam" id="PF13460">
    <property type="entry name" value="NAD_binding_10"/>
    <property type="match status" value="1"/>
</dbReference>
<dbReference type="EMBL" id="JAMXQV010000027">
    <property type="protein sequence ID" value="MCR6488742.1"/>
    <property type="molecule type" value="Genomic_DNA"/>
</dbReference>
<dbReference type="InterPro" id="IPR051604">
    <property type="entry name" value="Ergot_Alk_Oxidoreductase"/>
</dbReference>
<dbReference type="AlphaFoldDB" id="A0A9X2NJ26"/>
<comment type="caution">
    <text evidence="2">The sequence shown here is derived from an EMBL/GenBank/DDBJ whole genome shotgun (WGS) entry which is preliminary data.</text>
</comment>
<evidence type="ECO:0000313" key="3">
    <source>
        <dbReference type="Proteomes" id="UP001144096"/>
    </source>
</evidence>
<gene>
    <name evidence="2" type="ORF">M8542_38525</name>
</gene>
<sequence>MSVLVIGAYGTVGSQVVEGLLSAGIPVRGTSRRPRPGAVPDGVEISRFDAAEPETWPAVLDGVRKVFLYANPDGLAEFARAARAAGVDHIVLLSSAAVVEPAARHSASAKLHAAVETAVRESGLAWTFLRPTTFAGLQLRWAPAIRAGEVLRIPFPRVCTASIHERDIADVAVRALAGAGHEGQAYWLTGPQALAQQEYIDAIGAVLGRSIDVVELAEDDCEPKLSPSFVRTMTELMKAPCVVTSAVEDVTGAPARSFRQWAEDHVKEFS</sequence>
<dbReference type="RefSeq" id="WP_257925307.1">
    <property type="nucleotide sequence ID" value="NZ_JAMXQV010000027.1"/>
</dbReference>
<protein>
    <submittedName>
        <fullName evidence="2">NAD(P)H-binding protein</fullName>
    </submittedName>
</protein>
<organism evidence="2 3">
    <name type="scientific">Amycolatopsis iheyensis</name>
    <dbReference type="NCBI Taxonomy" id="2945988"/>
    <lineage>
        <taxon>Bacteria</taxon>
        <taxon>Bacillati</taxon>
        <taxon>Actinomycetota</taxon>
        <taxon>Actinomycetes</taxon>
        <taxon>Pseudonocardiales</taxon>
        <taxon>Pseudonocardiaceae</taxon>
        <taxon>Amycolatopsis</taxon>
    </lineage>
</organism>
<dbReference type="SUPFAM" id="SSF51735">
    <property type="entry name" value="NAD(P)-binding Rossmann-fold domains"/>
    <property type="match status" value="1"/>
</dbReference>
<reference evidence="2" key="1">
    <citation type="submission" date="2022-06" db="EMBL/GenBank/DDBJ databases">
        <title>Amycolatopsis iheyaensis sp. nov., a new species of the genus Amycolatopsis isolated from soil in Iheya island, Japan.</title>
        <authorList>
            <person name="Ngamcharungchit C."/>
            <person name="Kanto H."/>
            <person name="Take A."/>
            <person name="Intra B."/>
            <person name="Matsumoto A."/>
            <person name="Panbangred W."/>
            <person name="Inahashi Y."/>
        </authorList>
    </citation>
    <scope>NUCLEOTIDE SEQUENCE</scope>
    <source>
        <strain evidence="2">OK19-0408</strain>
    </source>
</reference>
<evidence type="ECO:0000313" key="2">
    <source>
        <dbReference type="EMBL" id="MCR6488742.1"/>
    </source>
</evidence>
<dbReference type="Gene3D" id="3.40.50.720">
    <property type="entry name" value="NAD(P)-binding Rossmann-like Domain"/>
    <property type="match status" value="1"/>
</dbReference>
<name>A0A9X2NJ26_9PSEU</name>
<dbReference type="InterPro" id="IPR036291">
    <property type="entry name" value="NAD(P)-bd_dom_sf"/>
</dbReference>
<dbReference type="PANTHER" id="PTHR43162">
    <property type="match status" value="1"/>
</dbReference>
<dbReference type="PANTHER" id="PTHR43162:SF1">
    <property type="entry name" value="PRESTALK A DIFFERENTIATION PROTEIN A"/>
    <property type="match status" value="1"/>
</dbReference>
<dbReference type="InterPro" id="IPR016040">
    <property type="entry name" value="NAD(P)-bd_dom"/>
</dbReference>
<keyword evidence="3" id="KW-1185">Reference proteome</keyword>